<name>A0AAD7PZE7_QUISA</name>
<dbReference type="EMBL" id="JARAOO010000004">
    <property type="protein sequence ID" value="KAJ7971941.1"/>
    <property type="molecule type" value="Genomic_DNA"/>
</dbReference>
<evidence type="ECO:0000313" key="2">
    <source>
        <dbReference type="Proteomes" id="UP001163823"/>
    </source>
</evidence>
<sequence>MTGQLSQMHWSETDLVTLGVPIPPTLVNEALTGYWESFANNLVGHIKYVPFIKDAPSWTVGALIGFFGKYSGVKDIYFAPTNSEIGKPLQHVEIFLRDKVNGECLMSLEGATISNGRIGWFALACVNLLLQGKHDINVFLFKTGKDAEAVILSLNDGATTGIKCILVLSRGRKSNQDLVDKLRSKVQFRLDAVDDQKLLPKAKFVITATNASKPVFETNEIVPDAVTLSLGINDLPTDYIERLLTARGHIVADDMVAMESCNIDFLEL</sequence>
<dbReference type="AlphaFoldDB" id="A0AAD7PZE7"/>
<dbReference type="SUPFAM" id="SSF51735">
    <property type="entry name" value="NAD(P)-binding Rossmann-fold domains"/>
    <property type="match status" value="1"/>
</dbReference>
<comment type="caution">
    <text evidence="1">The sequence shown here is derived from an EMBL/GenBank/DDBJ whole genome shotgun (WGS) entry which is preliminary data.</text>
</comment>
<organism evidence="1 2">
    <name type="scientific">Quillaja saponaria</name>
    <name type="common">Soap bark tree</name>
    <dbReference type="NCBI Taxonomy" id="32244"/>
    <lineage>
        <taxon>Eukaryota</taxon>
        <taxon>Viridiplantae</taxon>
        <taxon>Streptophyta</taxon>
        <taxon>Embryophyta</taxon>
        <taxon>Tracheophyta</taxon>
        <taxon>Spermatophyta</taxon>
        <taxon>Magnoliopsida</taxon>
        <taxon>eudicotyledons</taxon>
        <taxon>Gunneridae</taxon>
        <taxon>Pentapetalae</taxon>
        <taxon>rosids</taxon>
        <taxon>fabids</taxon>
        <taxon>Fabales</taxon>
        <taxon>Quillajaceae</taxon>
        <taxon>Quillaja</taxon>
    </lineage>
</organism>
<dbReference type="Proteomes" id="UP001163823">
    <property type="component" value="Chromosome 4"/>
</dbReference>
<keyword evidence="2" id="KW-1185">Reference proteome</keyword>
<gene>
    <name evidence="1" type="ORF">O6P43_009903</name>
</gene>
<dbReference type="KEGG" id="qsa:O6P43_009903"/>
<dbReference type="Gene3D" id="3.40.50.720">
    <property type="entry name" value="NAD(P)-binding Rossmann-like Domain"/>
    <property type="match status" value="1"/>
</dbReference>
<protein>
    <submittedName>
        <fullName evidence="1">NAD(P)-binding domain containing protein</fullName>
    </submittedName>
</protein>
<accession>A0AAD7PZE7</accession>
<reference evidence="1" key="1">
    <citation type="journal article" date="2023" name="Science">
        <title>Elucidation of the pathway for biosynthesis of saponin adjuvants from the soapbark tree.</title>
        <authorList>
            <person name="Reed J."/>
            <person name="Orme A."/>
            <person name="El-Demerdash A."/>
            <person name="Owen C."/>
            <person name="Martin L.B.B."/>
            <person name="Misra R.C."/>
            <person name="Kikuchi S."/>
            <person name="Rejzek M."/>
            <person name="Martin A.C."/>
            <person name="Harkess A."/>
            <person name="Leebens-Mack J."/>
            <person name="Louveau T."/>
            <person name="Stephenson M.J."/>
            <person name="Osbourn A."/>
        </authorList>
    </citation>
    <scope>NUCLEOTIDE SEQUENCE</scope>
    <source>
        <strain evidence="1">S10</strain>
    </source>
</reference>
<dbReference type="InterPro" id="IPR036291">
    <property type="entry name" value="NAD(P)-bd_dom_sf"/>
</dbReference>
<evidence type="ECO:0000313" key="1">
    <source>
        <dbReference type="EMBL" id="KAJ7971941.1"/>
    </source>
</evidence>
<proteinExistence type="predicted"/>